<evidence type="ECO:0008006" key="3">
    <source>
        <dbReference type="Google" id="ProtNLM"/>
    </source>
</evidence>
<dbReference type="PANTHER" id="PTHR21174">
    <property type="match status" value="1"/>
</dbReference>
<dbReference type="Proteomes" id="UP000008070">
    <property type="component" value="Chromosome"/>
</dbReference>
<dbReference type="PANTHER" id="PTHR21174:SF0">
    <property type="entry name" value="HD PHOSPHOHYDROLASE FAMILY PROTEIN-RELATED"/>
    <property type="match status" value="1"/>
</dbReference>
<dbReference type="AlphaFoldDB" id="C7CJT9"/>
<name>C7CJT9_METED</name>
<reference evidence="2" key="1">
    <citation type="journal article" date="2009" name="PLoS ONE">
        <title>Methylobacterium genome sequences: a reference blueprint to investigate microbial metabolism of C1 compounds from natural and industrial sources.</title>
        <authorList>
            <person name="Vuilleumier S."/>
            <person name="Chistoserdova L."/>
            <person name="Lee M.-C."/>
            <person name="Bringel F."/>
            <person name="Lajus A."/>
            <person name="Zhou Y."/>
            <person name="Gourion B."/>
            <person name="Barbe V."/>
            <person name="Chang J."/>
            <person name="Cruveiller S."/>
            <person name="Dossat C."/>
            <person name="Gillett W."/>
            <person name="Gruffaz C."/>
            <person name="Haugen E."/>
            <person name="Hourcade E."/>
            <person name="Levy R."/>
            <person name="Mangenot S."/>
            <person name="Muller E."/>
            <person name="Nadalig T."/>
            <person name="Pagni M."/>
            <person name="Penny C."/>
            <person name="Peyraud R."/>
            <person name="Robinson D.G."/>
            <person name="Roche D."/>
            <person name="Rouy Z."/>
            <person name="Saenampechek C."/>
            <person name="Salvignol G."/>
            <person name="Vallenet D."/>
            <person name="Wu Z."/>
            <person name="Marx C.J."/>
            <person name="Vorholt J.A."/>
            <person name="Olson M.V."/>
            <person name="Kaul R."/>
            <person name="Weissenbach J."/>
            <person name="Medigue C."/>
            <person name="Lidstrom M.E."/>
        </authorList>
    </citation>
    <scope>NUCLEOTIDE SEQUENCE [LARGE SCALE GENOMIC DNA]</scope>
    <source>
        <strain evidence="2">DSM 6343 / CIP 106787 / DM4</strain>
    </source>
</reference>
<dbReference type="KEGG" id="mdi:METDI1990"/>
<dbReference type="HOGENOM" id="CLU_051795_2_0_5"/>
<accession>C7CJT9</accession>
<gene>
    <name evidence="1" type="ORF">METD_I1990</name>
</gene>
<proteinExistence type="predicted"/>
<sequence length="230" mass="25278">MRPAVNDRMSDRMNDPLRARFGELWGRTVRENGAEAAWRALDAGYGEAGRHYHGWRHIADLLEGHDAVRSHPDFAGLDHDAIDLAIFFHDAVYDPARTDNEWRSAALLLTHAGPAAESGPIRAAEAMIRATTAHAPSDDAATRLMLDLDLAVLGAPRPVYEAYAAAIRREYAAVPEAAWRLGRAGVLDRFLARPDLYQTRPFRDRFETAARANLAAEADTLRAGQTGEGA</sequence>
<dbReference type="PIRSF" id="PIRSF035170">
    <property type="entry name" value="HD_phosphohydro"/>
    <property type="match status" value="1"/>
</dbReference>
<organism evidence="1 2">
    <name type="scientific">Methylorubrum extorquens (strain DSM 6343 / CIP 106787 / DM4)</name>
    <name type="common">Methylobacterium extorquens</name>
    <dbReference type="NCBI Taxonomy" id="661410"/>
    <lineage>
        <taxon>Bacteria</taxon>
        <taxon>Pseudomonadati</taxon>
        <taxon>Pseudomonadota</taxon>
        <taxon>Alphaproteobacteria</taxon>
        <taxon>Hyphomicrobiales</taxon>
        <taxon>Methylobacteriaceae</taxon>
        <taxon>Methylorubrum</taxon>
    </lineage>
</organism>
<dbReference type="EMBL" id="FP103042">
    <property type="protein sequence ID" value="CAX23579.1"/>
    <property type="molecule type" value="Genomic_DNA"/>
</dbReference>
<evidence type="ECO:0000313" key="2">
    <source>
        <dbReference type="Proteomes" id="UP000008070"/>
    </source>
</evidence>
<dbReference type="SUPFAM" id="SSF109604">
    <property type="entry name" value="HD-domain/PDEase-like"/>
    <property type="match status" value="1"/>
</dbReference>
<dbReference type="InterPro" id="IPR009218">
    <property type="entry name" value="HD_phosphohydro"/>
</dbReference>
<protein>
    <recommendedName>
        <fullName evidence="3">N-methyl-D-aspartate receptor NMDAR2C subunit</fullName>
    </recommendedName>
</protein>
<evidence type="ECO:0000313" key="1">
    <source>
        <dbReference type="EMBL" id="CAX23579.1"/>
    </source>
</evidence>